<protein>
    <submittedName>
        <fullName evidence="1">Uncharacterized protein</fullName>
    </submittedName>
</protein>
<gene>
    <name evidence="1" type="ORF">AK812_SmicGene31970</name>
</gene>
<dbReference type="AlphaFoldDB" id="A0A1Q9CVD5"/>
<dbReference type="Proteomes" id="UP000186817">
    <property type="component" value="Unassembled WGS sequence"/>
</dbReference>
<dbReference type="EMBL" id="LSRX01000895">
    <property type="protein sequence ID" value="OLP86878.1"/>
    <property type="molecule type" value="Genomic_DNA"/>
</dbReference>
<reference evidence="1 2" key="1">
    <citation type="submission" date="2016-02" db="EMBL/GenBank/DDBJ databases">
        <title>Genome analysis of coral dinoflagellate symbionts highlights evolutionary adaptations to a symbiotic lifestyle.</title>
        <authorList>
            <person name="Aranda M."/>
            <person name="Li Y."/>
            <person name="Liew Y.J."/>
            <person name="Baumgarten S."/>
            <person name="Simakov O."/>
            <person name="Wilson M."/>
            <person name="Piel J."/>
            <person name="Ashoor H."/>
            <person name="Bougouffa S."/>
            <person name="Bajic V.B."/>
            <person name="Ryu T."/>
            <person name="Ravasi T."/>
            <person name="Bayer T."/>
            <person name="Micklem G."/>
            <person name="Kim H."/>
            <person name="Bhak J."/>
            <person name="Lajeunesse T.C."/>
            <person name="Voolstra C.R."/>
        </authorList>
    </citation>
    <scope>NUCLEOTIDE SEQUENCE [LARGE SCALE GENOMIC DNA]</scope>
    <source>
        <strain evidence="1 2">CCMP2467</strain>
    </source>
</reference>
<name>A0A1Q9CVD5_SYMMI</name>
<organism evidence="1 2">
    <name type="scientific">Symbiodinium microadriaticum</name>
    <name type="common">Dinoflagellate</name>
    <name type="synonym">Zooxanthella microadriatica</name>
    <dbReference type="NCBI Taxonomy" id="2951"/>
    <lineage>
        <taxon>Eukaryota</taxon>
        <taxon>Sar</taxon>
        <taxon>Alveolata</taxon>
        <taxon>Dinophyceae</taxon>
        <taxon>Suessiales</taxon>
        <taxon>Symbiodiniaceae</taxon>
        <taxon>Symbiodinium</taxon>
    </lineage>
</organism>
<keyword evidence="2" id="KW-1185">Reference proteome</keyword>
<evidence type="ECO:0000313" key="1">
    <source>
        <dbReference type="EMBL" id="OLP86878.1"/>
    </source>
</evidence>
<comment type="caution">
    <text evidence="1">The sequence shown here is derived from an EMBL/GenBank/DDBJ whole genome shotgun (WGS) entry which is preliminary data.</text>
</comment>
<proteinExistence type="predicted"/>
<accession>A0A1Q9CVD5</accession>
<sequence length="182" mass="20464">MSISIMGETPALQWTGKPWSKAESLRSRELRQGCGITPRVYPAPSGTVNEELATSQAAMQFATMAIAAQGGQTMRKRELDDTDRLRKQTVVWQQHDHDLSGSARKELRHYPVAGRSSASLGYTKKPSFLRMQINGDRPAWMREEDDRPGGWSFAPSSPLRSARFAREAHFTSGVNNQERPRY</sequence>
<evidence type="ECO:0000313" key="2">
    <source>
        <dbReference type="Proteomes" id="UP000186817"/>
    </source>
</evidence>